<dbReference type="InterPro" id="IPR007404">
    <property type="entry name" value="YdjM-like"/>
</dbReference>
<dbReference type="RefSeq" id="WP_123014236.1">
    <property type="nucleotide sequence ID" value="NZ_AP024912.1"/>
</dbReference>
<evidence type="ECO:0000256" key="2">
    <source>
        <dbReference type="SAM" id="SignalP"/>
    </source>
</evidence>
<reference evidence="4" key="1">
    <citation type="journal article" date="2019" name="Int. J. Syst. Evol. Microbiol.">
        <title>The Global Catalogue of Microorganisms (GCM) 10K type strain sequencing project: providing services to taxonomists for standard genome sequencing and annotation.</title>
        <authorList>
            <consortium name="The Broad Institute Genomics Platform"/>
            <consortium name="The Broad Institute Genome Sequencing Center for Infectious Disease"/>
            <person name="Wu L."/>
            <person name="Ma J."/>
        </authorList>
    </citation>
    <scope>NUCLEOTIDE SEQUENCE [LARGE SCALE GENOMIC DNA]</scope>
    <source>
        <strain evidence="4">KCTC 62784</strain>
    </source>
</reference>
<feature type="transmembrane region" description="Helical" evidence="1">
    <location>
        <begin position="185"/>
        <end position="204"/>
    </location>
</feature>
<evidence type="ECO:0000256" key="1">
    <source>
        <dbReference type="SAM" id="Phobius"/>
    </source>
</evidence>
<accession>A0ABV7CC24</accession>
<keyword evidence="3" id="KW-0378">Hydrolase</keyword>
<keyword evidence="1" id="KW-0812">Transmembrane</keyword>
<keyword evidence="1" id="KW-0472">Membrane</keyword>
<feature type="transmembrane region" description="Helical" evidence="1">
    <location>
        <begin position="116"/>
        <end position="135"/>
    </location>
</feature>
<name>A0ABV7CC24_9VIBR</name>
<feature type="signal peptide" evidence="2">
    <location>
        <begin position="1"/>
        <end position="22"/>
    </location>
</feature>
<evidence type="ECO:0000313" key="3">
    <source>
        <dbReference type="EMBL" id="MFC3024408.1"/>
    </source>
</evidence>
<gene>
    <name evidence="3" type="ORF">ACFODT_11295</name>
</gene>
<proteinExistence type="predicted"/>
<dbReference type="EMBL" id="JBHRSE010000071">
    <property type="protein sequence ID" value="MFC3024408.1"/>
    <property type="molecule type" value="Genomic_DNA"/>
</dbReference>
<sequence>MADFKTHVTVAAALSAPLSASAFIAGFATMNDAIFYALAGTLGGLLPDIDSDESLAIRLVFRLISALVAGLTIAFWLEKLAHWQVLVAAIASYLVMRFPIKWVFEQLTIHRGTLHSLLANIMFAAVSVPLAYHVFKLSAKTAWGIGAFVFFGAMIHLILDEIYSIELSGMRVKRSFGTALKLTDWGEPLASFVLVIACAVGYLFSPDASAWQASLTWLPQPEHAIAWLTKEWHHLQLYWG</sequence>
<dbReference type="GO" id="GO:0016787">
    <property type="term" value="F:hydrolase activity"/>
    <property type="evidence" value="ECO:0007669"/>
    <property type="project" value="UniProtKB-KW"/>
</dbReference>
<feature type="chain" id="PRO_5046555692" evidence="2">
    <location>
        <begin position="23"/>
        <end position="240"/>
    </location>
</feature>
<comment type="caution">
    <text evidence="3">The sequence shown here is derived from an EMBL/GenBank/DDBJ whole genome shotgun (WGS) entry which is preliminary data.</text>
</comment>
<dbReference type="Pfam" id="PF04307">
    <property type="entry name" value="YdjM"/>
    <property type="match status" value="1"/>
</dbReference>
<organism evidence="3 4">
    <name type="scientific">Vibrio zhugei</name>
    <dbReference type="NCBI Taxonomy" id="2479546"/>
    <lineage>
        <taxon>Bacteria</taxon>
        <taxon>Pseudomonadati</taxon>
        <taxon>Pseudomonadota</taxon>
        <taxon>Gammaproteobacteria</taxon>
        <taxon>Vibrionales</taxon>
        <taxon>Vibrionaceae</taxon>
        <taxon>Vibrio</taxon>
    </lineage>
</organism>
<keyword evidence="2" id="KW-0732">Signal</keyword>
<evidence type="ECO:0000313" key="4">
    <source>
        <dbReference type="Proteomes" id="UP001595384"/>
    </source>
</evidence>
<feature type="transmembrane region" description="Helical" evidence="1">
    <location>
        <begin position="59"/>
        <end position="77"/>
    </location>
</feature>
<feature type="transmembrane region" description="Helical" evidence="1">
    <location>
        <begin position="20"/>
        <end position="47"/>
    </location>
</feature>
<keyword evidence="4" id="KW-1185">Reference proteome</keyword>
<keyword evidence="1" id="KW-1133">Transmembrane helix</keyword>
<dbReference type="Proteomes" id="UP001595384">
    <property type="component" value="Unassembled WGS sequence"/>
</dbReference>
<feature type="transmembrane region" description="Helical" evidence="1">
    <location>
        <begin position="141"/>
        <end position="164"/>
    </location>
</feature>
<protein>
    <submittedName>
        <fullName evidence="3">Metal-dependent hydrolase</fullName>
    </submittedName>
</protein>
<feature type="transmembrane region" description="Helical" evidence="1">
    <location>
        <begin position="83"/>
        <end position="104"/>
    </location>
</feature>